<protein>
    <submittedName>
        <fullName evidence="1">Uncharacterized protein</fullName>
    </submittedName>
</protein>
<feature type="non-terminal residue" evidence="1">
    <location>
        <position position="1"/>
    </location>
</feature>
<dbReference type="Proteomes" id="UP000784294">
    <property type="component" value="Unassembled WGS sequence"/>
</dbReference>
<gene>
    <name evidence="1" type="ORF">PXEA_LOCUS20634</name>
</gene>
<evidence type="ECO:0000313" key="2">
    <source>
        <dbReference type="Proteomes" id="UP000784294"/>
    </source>
</evidence>
<dbReference type="EMBL" id="CAAALY010085569">
    <property type="protein sequence ID" value="VEL27194.1"/>
    <property type="molecule type" value="Genomic_DNA"/>
</dbReference>
<proteinExistence type="predicted"/>
<comment type="caution">
    <text evidence="1">The sequence shown here is derived from an EMBL/GenBank/DDBJ whole genome shotgun (WGS) entry which is preliminary data.</text>
</comment>
<accession>A0A3S5CJS8</accession>
<reference evidence="1" key="1">
    <citation type="submission" date="2018-11" db="EMBL/GenBank/DDBJ databases">
        <authorList>
            <consortium name="Pathogen Informatics"/>
        </authorList>
    </citation>
    <scope>NUCLEOTIDE SEQUENCE</scope>
</reference>
<keyword evidence="2" id="KW-1185">Reference proteome</keyword>
<evidence type="ECO:0000313" key="1">
    <source>
        <dbReference type="EMBL" id="VEL27194.1"/>
    </source>
</evidence>
<sequence>SKDFASHPIRFKSREALAPTGAVFFQRQSRELPSEAPHHDVETKMLAQELKNESTPSLNTSLTDDQYSNSMASASLPEIRMTPLDSVIASNSSVIVTQEDSMSTLNKDEQKRSSIDSTVMGNELGQDDLALNTTENELCDDDYEWNADKGICTRILVGCPRSMIMDKKTQKCIKHELTGIICLPGYVFNTETNKCVGRFMILL</sequence>
<dbReference type="AlphaFoldDB" id="A0A3S5CJS8"/>
<name>A0A3S5CJS8_9PLAT</name>
<organism evidence="1 2">
    <name type="scientific">Protopolystoma xenopodis</name>
    <dbReference type="NCBI Taxonomy" id="117903"/>
    <lineage>
        <taxon>Eukaryota</taxon>
        <taxon>Metazoa</taxon>
        <taxon>Spiralia</taxon>
        <taxon>Lophotrochozoa</taxon>
        <taxon>Platyhelminthes</taxon>
        <taxon>Monogenea</taxon>
        <taxon>Polyopisthocotylea</taxon>
        <taxon>Polystomatidea</taxon>
        <taxon>Polystomatidae</taxon>
        <taxon>Protopolystoma</taxon>
    </lineage>
</organism>